<keyword evidence="2" id="KW-0472">Membrane</keyword>
<name>A0A1G9KY20_9FIRM</name>
<protein>
    <submittedName>
        <fullName evidence="3">Uncharacterized conserved protein YloU, alkaline shock protein (Asp23) family</fullName>
    </submittedName>
</protein>
<dbReference type="EMBL" id="FNHB01000001">
    <property type="protein sequence ID" value="SDL54367.1"/>
    <property type="molecule type" value="Genomic_DNA"/>
</dbReference>
<dbReference type="Proteomes" id="UP000214880">
    <property type="component" value="Unassembled WGS sequence"/>
</dbReference>
<feature type="transmembrane region" description="Helical" evidence="2">
    <location>
        <begin position="44"/>
        <end position="66"/>
    </location>
</feature>
<dbReference type="STRING" id="146817.SAMN04488502_101159"/>
<dbReference type="NCBIfam" id="NF033218">
    <property type="entry name" value="anchor_AmaP"/>
    <property type="match status" value="1"/>
</dbReference>
<reference evidence="3 4" key="1">
    <citation type="submission" date="2016-10" db="EMBL/GenBank/DDBJ databases">
        <authorList>
            <person name="de Groot N.N."/>
        </authorList>
    </citation>
    <scope>NUCLEOTIDE SEQUENCE [LARGE SCALE GENOMIC DNA]</scope>
    <source>
        <strain evidence="3 4">DSM 1736</strain>
    </source>
</reference>
<evidence type="ECO:0000313" key="4">
    <source>
        <dbReference type="Proteomes" id="UP000214880"/>
    </source>
</evidence>
<dbReference type="Pfam" id="PF03780">
    <property type="entry name" value="Asp23"/>
    <property type="match status" value="1"/>
</dbReference>
<sequence>MMGIIDRVILSIYTLLLIFLSLGVILLSLRLISLDIMWTSFSYIYGQWEAGVVSLVFLLVSLRLLLAGLRPSRRKDTIVHHTGMGDIHISLHAVENLVEKVARHTRGVRGAKIAVDYGEQTGLKISIRAAVSPESNVPGVSTEIQQRVKEYVKNTVGIDLVDIDILVENISNDFKIKQRVK</sequence>
<evidence type="ECO:0000313" key="3">
    <source>
        <dbReference type="EMBL" id="SDL54367.1"/>
    </source>
</evidence>
<proteinExistence type="inferred from homology"/>
<dbReference type="InterPro" id="IPR005531">
    <property type="entry name" value="Asp23"/>
</dbReference>
<comment type="similarity">
    <text evidence="1">Belongs to the asp23 family.</text>
</comment>
<accession>A0A1G9KY20</accession>
<organism evidence="3 4">
    <name type="scientific">Dendrosporobacter quercicolus</name>
    <dbReference type="NCBI Taxonomy" id="146817"/>
    <lineage>
        <taxon>Bacteria</taxon>
        <taxon>Bacillati</taxon>
        <taxon>Bacillota</taxon>
        <taxon>Negativicutes</taxon>
        <taxon>Selenomonadales</taxon>
        <taxon>Sporomusaceae</taxon>
        <taxon>Dendrosporobacter</taxon>
    </lineage>
</organism>
<dbReference type="RefSeq" id="WP_245697973.1">
    <property type="nucleotide sequence ID" value="NZ_FNHB01000001.1"/>
</dbReference>
<keyword evidence="4" id="KW-1185">Reference proteome</keyword>
<gene>
    <name evidence="3" type="ORF">SAMN04488502_101159</name>
</gene>
<keyword evidence="2" id="KW-0812">Transmembrane</keyword>
<evidence type="ECO:0000256" key="1">
    <source>
        <dbReference type="ARBA" id="ARBA00005721"/>
    </source>
</evidence>
<keyword evidence="2" id="KW-1133">Transmembrane helix</keyword>
<feature type="transmembrane region" description="Helical" evidence="2">
    <location>
        <begin position="12"/>
        <end position="32"/>
    </location>
</feature>
<dbReference type="AlphaFoldDB" id="A0A1G9KY20"/>
<evidence type="ECO:0000256" key="2">
    <source>
        <dbReference type="SAM" id="Phobius"/>
    </source>
</evidence>